<dbReference type="InterPro" id="IPR049483">
    <property type="entry name" value="FAF1_2-like_UAS"/>
</dbReference>
<dbReference type="SUPFAM" id="SSF46934">
    <property type="entry name" value="UBA-like"/>
    <property type="match status" value="1"/>
</dbReference>
<evidence type="ECO:0000256" key="3">
    <source>
        <dbReference type="ARBA" id="ARBA00023054"/>
    </source>
</evidence>
<dbReference type="GO" id="GO:0043130">
    <property type="term" value="F:ubiquitin binding"/>
    <property type="evidence" value="ECO:0007669"/>
    <property type="project" value="TreeGrafter"/>
</dbReference>
<dbReference type="SMART" id="SM00166">
    <property type="entry name" value="UBX"/>
    <property type="match status" value="1"/>
</dbReference>
<proteinExistence type="predicted"/>
<dbReference type="PANTHER" id="PTHR23322">
    <property type="entry name" value="FAS-ASSOCIATED PROTEIN"/>
    <property type="match status" value="1"/>
</dbReference>
<dbReference type="Pfam" id="PF14555">
    <property type="entry name" value="UBA_4"/>
    <property type="match status" value="1"/>
</dbReference>
<dbReference type="AlphaFoldDB" id="A0A7S2BYM3"/>
<keyword evidence="3" id="KW-0175">Coiled coil</keyword>
<accession>A0A7S2BYM3</accession>
<dbReference type="InterPro" id="IPR029071">
    <property type="entry name" value="Ubiquitin-like_domsf"/>
</dbReference>
<dbReference type="CDD" id="cd01767">
    <property type="entry name" value="UBX"/>
    <property type="match status" value="1"/>
</dbReference>
<dbReference type="SMART" id="SM00594">
    <property type="entry name" value="UAS"/>
    <property type="match status" value="1"/>
</dbReference>
<evidence type="ECO:0000259" key="5">
    <source>
        <dbReference type="PROSITE" id="PS50033"/>
    </source>
</evidence>
<dbReference type="PROSITE" id="PS50033">
    <property type="entry name" value="UBX"/>
    <property type="match status" value="1"/>
</dbReference>
<sequence>MGDAVNDLVSITGLEMEQAAMLLEASGGNLEMAVQLHFDQQDSRGTDSQSAAAALAAQMEEDAYGHDDDVGADGEEGDGDDSGFPEPVRATSSPMMGAPPMGGGAGRPGGPPPSPLSRIYGMLGWLSYVPGYMFGLLQRYGVVSFLGSLLWAPLAMLGLVAPPARAQPPDMTIKAFEEWFEAEHGTTHPPFFRGTLYNALSRARSEAKFVLVYLHDAGSADCLSFCSSALSTTLVAETVDASFVLWVGDPSTQDGRRVERALRSRSGLPLLTVLSHGSMAAGLPGLMMRQGSGDEPVRLDGIPRTRCVDEGGQFSAEAVAAALHATVQRFEPMLVAARAEQNERETDRIMRTMQDDEYSRALAEDQAREEAEERQRLEEEERRHAEEKARIAVEEAEAAEAAAEVAKREARLAKGASLPEEPAADAAGVTRLVIKLPDGTRLDRRFDKACLLQGAIDFIESTSPEIYDFDLVQNYPRKVFTNDMRGQTLEELGLYPAVTLFTKEQDDD</sequence>
<dbReference type="SUPFAM" id="SSF54236">
    <property type="entry name" value="Ubiquitin-like"/>
    <property type="match status" value="1"/>
</dbReference>
<dbReference type="GO" id="GO:0036503">
    <property type="term" value="P:ERAD pathway"/>
    <property type="evidence" value="ECO:0007669"/>
    <property type="project" value="TreeGrafter"/>
</dbReference>
<dbReference type="Pfam" id="PF00789">
    <property type="entry name" value="UBX"/>
    <property type="match status" value="1"/>
</dbReference>
<feature type="region of interest" description="Disordered" evidence="4">
    <location>
        <begin position="358"/>
        <end position="389"/>
    </location>
</feature>
<feature type="compositionally biased region" description="Acidic residues" evidence="4">
    <location>
        <begin position="70"/>
        <end position="83"/>
    </location>
</feature>
<reference evidence="6" key="1">
    <citation type="submission" date="2021-01" db="EMBL/GenBank/DDBJ databases">
        <authorList>
            <person name="Corre E."/>
            <person name="Pelletier E."/>
            <person name="Niang G."/>
            <person name="Scheremetjew M."/>
            <person name="Finn R."/>
            <person name="Kale V."/>
            <person name="Holt S."/>
            <person name="Cochrane G."/>
            <person name="Meng A."/>
            <person name="Brown T."/>
            <person name="Cohen L."/>
        </authorList>
    </citation>
    <scope>NUCLEOTIDE SEQUENCE</scope>
    <source>
        <strain evidence="6">UTEX LB 985</strain>
    </source>
</reference>
<gene>
    <name evidence="6" type="ORF">CBRE1094_LOCUS5112</name>
</gene>
<dbReference type="EMBL" id="HBGU01009271">
    <property type="protein sequence ID" value="CAD9410642.1"/>
    <property type="molecule type" value="Transcribed_RNA"/>
</dbReference>
<dbReference type="Gene3D" id="3.10.20.90">
    <property type="entry name" value="Phosphatidylinositol 3-kinase Catalytic Subunit, Chain A, domain 1"/>
    <property type="match status" value="1"/>
</dbReference>
<feature type="domain" description="UBX" evidence="5">
    <location>
        <begin position="425"/>
        <end position="502"/>
    </location>
</feature>
<dbReference type="InterPro" id="IPR006577">
    <property type="entry name" value="UAS"/>
</dbReference>
<protein>
    <recommendedName>
        <fullName evidence="5">UBX domain-containing protein</fullName>
    </recommendedName>
</protein>
<evidence type="ECO:0000256" key="1">
    <source>
        <dbReference type="ARBA" id="ARBA00004240"/>
    </source>
</evidence>
<dbReference type="Pfam" id="PF21021">
    <property type="entry name" value="FAF1"/>
    <property type="match status" value="1"/>
</dbReference>
<feature type="region of interest" description="Disordered" evidence="4">
    <location>
        <begin position="62"/>
        <end position="112"/>
    </location>
</feature>
<comment type="subcellular location">
    <subcellularLocation>
        <location evidence="1">Endoplasmic reticulum</location>
    </subcellularLocation>
</comment>
<organism evidence="6">
    <name type="scientific">Haptolina brevifila</name>
    <dbReference type="NCBI Taxonomy" id="156173"/>
    <lineage>
        <taxon>Eukaryota</taxon>
        <taxon>Haptista</taxon>
        <taxon>Haptophyta</taxon>
        <taxon>Prymnesiophyceae</taxon>
        <taxon>Prymnesiales</taxon>
        <taxon>Prymnesiaceae</taxon>
        <taxon>Haptolina</taxon>
    </lineage>
</organism>
<dbReference type="InterPro" id="IPR050730">
    <property type="entry name" value="UBX_domain-protein"/>
</dbReference>
<dbReference type="InterPro" id="IPR036249">
    <property type="entry name" value="Thioredoxin-like_sf"/>
</dbReference>
<dbReference type="InterPro" id="IPR001012">
    <property type="entry name" value="UBX_dom"/>
</dbReference>
<evidence type="ECO:0000256" key="2">
    <source>
        <dbReference type="ARBA" id="ARBA00022824"/>
    </source>
</evidence>
<dbReference type="InterPro" id="IPR009060">
    <property type="entry name" value="UBA-like_sf"/>
</dbReference>
<name>A0A7S2BYM3_9EUKA</name>
<dbReference type="Gene3D" id="1.10.8.10">
    <property type="entry name" value="DNA helicase RuvA subunit, C-terminal domain"/>
    <property type="match status" value="1"/>
</dbReference>
<keyword evidence="2" id="KW-0256">Endoplasmic reticulum</keyword>
<evidence type="ECO:0000313" key="6">
    <source>
        <dbReference type="EMBL" id="CAD9410642.1"/>
    </source>
</evidence>
<dbReference type="Gene3D" id="3.40.30.10">
    <property type="entry name" value="Glutaredoxin"/>
    <property type="match status" value="1"/>
</dbReference>
<dbReference type="SUPFAM" id="SSF52833">
    <property type="entry name" value="Thioredoxin-like"/>
    <property type="match status" value="1"/>
</dbReference>
<dbReference type="GO" id="GO:0005783">
    <property type="term" value="C:endoplasmic reticulum"/>
    <property type="evidence" value="ECO:0007669"/>
    <property type="project" value="UniProtKB-SubCell"/>
</dbReference>
<dbReference type="PANTHER" id="PTHR23322:SF1">
    <property type="entry name" value="FAS-ASSOCIATED FACTOR 2"/>
    <property type="match status" value="1"/>
</dbReference>
<evidence type="ECO:0000256" key="4">
    <source>
        <dbReference type="SAM" id="MobiDB-lite"/>
    </source>
</evidence>